<evidence type="ECO:0000256" key="1">
    <source>
        <dbReference type="SAM" id="Coils"/>
    </source>
</evidence>
<feature type="coiled-coil region" evidence="1">
    <location>
        <begin position="21"/>
        <end position="189"/>
    </location>
</feature>
<name>G0UM88_TRYCI</name>
<keyword evidence="1" id="KW-0175">Coiled coil</keyword>
<reference evidence="2" key="1">
    <citation type="journal article" date="2012" name="Proc. Natl. Acad. Sci. U.S.A.">
        <title>Antigenic diversity is generated by distinct evolutionary mechanisms in African trypanosome species.</title>
        <authorList>
            <person name="Jackson A.P."/>
            <person name="Berry A."/>
            <person name="Aslett M."/>
            <person name="Allison H.C."/>
            <person name="Burton P."/>
            <person name="Vavrova-Anderson J."/>
            <person name="Brown R."/>
            <person name="Browne H."/>
            <person name="Corton N."/>
            <person name="Hauser H."/>
            <person name="Gamble J."/>
            <person name="Gilderthorp R."/>
            <person name="Marcello L."/>
            <person name="McQuillan J."/>
            <person name="Otto T.D."/>
            <person name="Quail M.A."/>
            <person name="Sanders M.J."/>
            <person name="van Tonder A."/>
            <person name="Ginger M.L."/>
            <person name="Field M.C."/>
            <person name="Barry J.D."/>
            <person name="Hertz-Fowler C."/>
            <person name="Berriman M."/>
        </authorList>
    </citation>
    <scope>NUCLEOTIDE SEQUENCE</scope>
    <source>
        <strain evidence="2">IL3000</strain>
    </source>
</reference>
<proteinExistence type="predicted"/>
<protein>
    <submittedName>
        <fullName evidence="2">Putative paraflagellar rod component par4</fullName>
    </submittedName>
</protein>
<dbReference type="AlphaFoldDB" id="G0UM88"/>
<gene>
    <name evidence="2" type="ORF">TCIL3000_5_5170</name>
</gene>
<accession>G0UM88</accession>
<keyword evidence="2" id="KW-0969">Cilium</keyword>
<feature type="coiled-coil region" evidence="1">
    <location>
        <begin position="314"/>
        <end position="426"/>
    </location>
</feature>
<keyword evidence="2" id="KW-0282">Flagellum</keyword>
<feature type="coiled-coil region" evidence="1">
    <location>
        <begin position="492"/>
        <end position="526"/>
    </location>
</feature>
<organism evidence="2">
    <name type="scientific">Trypanosoma congolense (strain IL3000)</name>
    <dbReference type="NCBI Taxonomy" id="1068625"/>
    <lineage>
        <taxon>Eukaryota</taxon>
        <taxon>Discoba</taxon>
        <taxon>Euglenozoa</taxon>
        <taxon>Kinetoplastea</taxon>
        <taxon>Metakinetoplastina</taxon>
        <taxon>Trypanosomatida</taxon>
        <taxon>Trypanosomatidae</taxon>
        <taxon>Trypanosoma</taxon>
        <taxon>Nannomonas</taxon>
    </lineage>
</organism>
<dbReference type="VEuPathDB" id="TriTrypDB:TcIL3000_5_5170"/>
<feature type="coiled-coil region" evidence="1">
    <location>
        <begin position="222"/>
        <end position="284"/>
    </location>
</feature>
<dbReference type="EMBL" id="HE575318">
    <property type="protein sequence ID" value="CCC90752.1"/>
    <property type="molecule type" value="Genomic_DNA"/>
</dbReference>
<sequence>MPPRKGRKKGNKELNAEVIRLQQLRLQEAEAEEIQKRENERRDREEQEERIILWKEEQIRILREKEGKVKELMAKVEQLTASLKEERAASEIQVEQLVLMRDTLLNEVSLLRLEVEEKQKLLVQERHTTELQLSSMREETDRALKAVEADNERLRVDLQCAKDDQAEYRLKMEARIDEKEAELREHTLKICAVERELEKAIAMNRSMQEVVEAREVDDRKNVTLMQMLNAQIEENKRRYEEQIEEGQLRAVAEKEKYLQLETKCARLEEELEAVKKENLDIKLNSDVILRDYQQQLEQVKHDSQYLSGELRVIHEKRVEESEEMQKERERLEKELETTFVELESNQKKMEELECLLRRKERENFDKVTFLNAQIANNRTVTSQLQQKLLNERKVYEAELSRSTEDAREKERELDSVRQLILQSTDEAREREAKLLSDIAMLKSQQLQLQAAAQGSQNALDSAVAAKDEEIDRLRRLLDAHFIPHRNAIEGEVTSHEGTVATLTEKIAELTREMEVREQLALEMETQLKARIFNQEEIIEALREDLRVCDSRRREEHRSLEDEVSRLKKTLEIHFIPYEM</sequence>
<keyword evidence="2" id="KW-0966">Cell projection</keyword>
<evidence type="ECO:0000313" key="2">
    <source>
        <dbReference type="EMBL" id="CCC90752.1"/>
    </source>
</evidence>